<dbReference type="OrthoDB" id="3256376at2759"/>
<dbReference type="Proteomes" id="UP000887013">
    <property type="component" value="Unassembled WGS sequence"/>
</dbReference>
<dbReference type="SUPFAM" id="SSF48726">
    <property type="entry name" value="Immunoglobulin"/>
    <property type="match status" value="1"/>
</dbReference>
<dbReference type="Gene3D" id="2.60.40.10">
    <property type="entry name" value="Immunoglobulins"/>
    <property type="match status" value="1"/>
</dbReference>
<dbReference type="EMBL" id="BMAW01122754">
    <property type="protein sequence ID" value="GFU00252.1"/>
    <property type="molecule type" value="Genomic_DNA"/>
</dbReference>
<feature type="domain" description="Immunoglobulin I-set" evidence="1">
    <location>
        <begin position="51"/>
        <end position="126"/>
    </location>
</feature>
<organism evidence="2 3">
    <name type="scientific">Nephila pilipes</name>
    <name type="common">Giant wood spider</name>
    <name type="synonym">Nephila maculata</name>
    <dbReference type="NCBI Taxonomy" id="299642"/>
    <lineage>
        <taxon>Eukaryota</taxon>
        <taxon>Metazoa</taxon>
        <taxon>Ecdysozoa</taxon>
        <taxon>Arthropoda</taxon>
        <taxon>Chelicerata</taxon>
        <taxon>Arachnida</taxon>
        <taxon>Araneae</taxon>
        <taxon>Araneomorphae</taxon>
        <taxon>Entelegynae</taxon>
        <taxon>Araneoidea</taxon>
        <taxon>Nephilidae</taxon>
        <taxon>Nephila</taxon>
    </lineage>
</organism>
<reference evidence="2" key="1">
    <citation type="submission" date="2020-08" db="EMBL/GenBank/DDBJ databases">
        <title>Multicomponent nature underlies the extraordinary mechanical properties of spider dragline silk.</title>
        <authorList>
            <person name="Kono N."/>
            <person name="Nakamura H."/>
            <person name="Mori M."/>
            <person name="Yoshida Y."/>
            <person name="Ohtoshi R."/>
            <person name="Malay A.D."/>
            <person name="Moran D.A.P."/>
            <person name="Tomita M."/>
            <person name="Numata K."/>
            <person name="Arakawa K."/>
        </authorList>
    </citation>
    <scope>NUCLEOTIDE SEQUENCE</scope>
</reference>
<dbReference type="AlphaFoldDB" id="A0A8X6Q0U1"/>
<dbReference type="Pfam" id="PF07679">
    <property type="entry name" value="I-set"/>
    <property type="match status" value="1"/>
</dbReference>
<sequence>MQIKTLLKIKIKKLLEIAIMNFLKSVGTQRSNQTAPNIEEMRVTKNFYWCIYYKVIGFPKPQRTWYFNNQPLQNPLIRDLENAWTMKNSYVADDILSCLQLERASQVNEGLYTLVASNSLGTVNYSIDAKFHKDPVLIAHPTYIPQGRIPPPISTIRKKPEVENKSKETILVNLFFLF</sequence>
<accession>A0A8X6Q0U1</accession>
<comment type="caution">
    <text evidence="2">The sequence shown here is derived from an EMBL/GenBank/DDBJ whole genome shotgun (WGS) entry which is preliminary data.</text>
</comment>
<proteinExistence type="predicted"/>
<dbReference type="InterPro" id="IPR013098">
    <property type="entry name" value="Ig_I-set"/>
</dbReference>
<evidence type="ECO:0000259" key="1">
    <source>
        <dbReference type="Pfam" id="PF07679"/>
    </source>
</evidence>
<dbReference type="InterPro" id="IPR036179">
    <property type="entry name" value="Ig-like_dom_sf"/>
</dbReference>
<keyword evidence="2" id="KW-0675">Receptor</keyword>
<evidence type="ECO:0000313" key="3">
    <source>
        <dbReference type="Proteomes" id="UP000887013"/>
    </source>
</evidence>
<gene>
    <name evidence="2" type="primary">X975_23935</name>
    <name evidence="2" type="ORF">NPIL_95931</name>
</gene>
<protein>
    <submittedName>
        <fullName evidence="2">High affinity nerve growth factor receptor</fullName>
    </submittedName>
</protein>
<keyword evidence="3" id="KW-1185">Reference proteome</keyword>
<name>A0A8X6Q0U1_NEPPI</name>
<dbReference type="InterPro" id="IPR013783">
    <property type="entry name" value="Ig-like_fold"/>
</dbReference>
<evidence type="ECO:0000313" key="2">
    <source>
        <dbReference type="EMBL" id="GFU00252.1"/>
    </source>
</evidence>